<sequence>MVRQADRQAVRQADRQATLRGVVPGGGVSLQARKLCRNTCHSTEQHHAGLHPIGALLLRTREQIAHHNFYLQIPALAHLLLALGLQWVLQNLLLQDPFPRAGVEPNKHLDLRVTHHVRVRRSSLPSDSVQHFLTGLTCEIRW</sequence>
<reference evidence="2 3" key="1">
    <citation type="submission" date="2019-03" db="EMBL/GenBank/DDBJ databases">
        <title>First draft genome of Liparis tanakae, snailfish: a comprehensive survey of snailfish specific genes.</title>
        <authorList>
            <person name="Kim W."/>
            <person name="Song I."/>
            <person name="Jeong J.-H."/>
            <person name="Kim D."/>
            <person name="Kim S."/>
            <person name="Ryu S."/>
            <person name="Song J.Y."/>
            <person name="Lee S.K."/>
        </authorList>
    </citation>
    <scope>NUCLEOTIDE SEQUENCE [LARGE SCALE GENOMIC DNA]</scope>
    <source>
        <tissue evidence="2">Muscle</tissue>
    </source>
</reference>
<keyword evidence="1" id="KW-0812">Transmembrane</keyword>
<comment type="caution">
    <text evidence="2">The sequence shown here is derived from an EMBL/GenBank/DDBJ whole genome shotgun (WGS) entry which is preliminary data.</text>
</comment>
<evidence type="ECO:0000313" key="3">
    <source>
        <dbReference type="Proteomes" id="UP000314294"/>
    </source>
</evidence>
<name>A0A4Z2EPQ2_9TELE</name>
<evidence type="ECO:0000313" key="2">
    <source>
        <dbReference type="EMBL" id="TNN30580.1"/>
    </source>
</evidence>
<dbReference type="Proteomes" id="UP000314294">
    <property type="component" value="Unassembled WGS sequence"/>
</dbReference>
<keyword evidence="1" id="KW-1133">Transmembrane helix</keyword>
<accession>A0A4Z2EPQ2</accession>
<keyword evidence="1" id="KW-0472">Membrane</keyword>
<organism evidence="2 3">
    <name type="scientific">Liparis tanakae</name>
    <name type="common">Tanaka's snailfish</name>
    <dbReference type="NCBI Taxonomy" id="230148"/>
    <lineage>
        <taxon>Eukaryota</taxon>
        <taxon>Metazoa</taxon>
        <taxon>Chordata</taxon>
        <taxon>Craniata</taxon>
        <taxon>Vertebrata</taxon>
        <taxon>Euteleostomi</taxon>
        <taxon>Actinopterygii</taxon>
        <taxon>Neopterygii</taxon>
        <taxon>Teleostei</taxon>
        <taxon>Neoteleostei</taxon>
        <taxon>Acanthomorphata</taxon>
        <taxon>Eupercaria</taxon>
        <taxon>Perciformes</taxon>
        <taxon>Cottioidei</taxon>
        <taxon>Cottales</taxon>
        <taxon>Liparidae</taxon>
        <taxon>Liparis</taxon>
    </lineage>
</organism>
<proteinExistence type="predicted"/>
<dbReference type="EMBL" id="SRLO01004333">
    <property type="protein sequence ID" value="TNN30580.1"/>
    <property type="molecule type" value="Genomic_DNA"/>
</dbReference>
<dbReference type="AlphaFoldDB" id="A0A4Z2EPQ2"/>
<evidence type="ECO:0000256" key="1">
    <source>
        <dbReference type="SAM" id="Phobius"/>
    </source>
</evidence>
<keyword evidence="3" id="KW-1185">Reference proteome</keyword>
<feature type="transmembrane region" description="Helical" evidence="1">
    <location>
        <begin position="69"/>
        <end position="89"/>
    </location>
</feature>
<gene>
    <name evidence="2" type="ORF">EYF80_059270</name>
</gene>
<protein>
    <submittedName>
        <fullName evidence="2">Uncharacterized protein</fullName>
    </submittedName>
</protein>